<dbReference type="Pfam" id="PF14901">
    <property type="entry name" value="Jiv90"/>
    <property type="match status" value="1"/>
</dbReference>
<dbReference type="PANTHER" id="PTHR44665:SF1">
    <property type="entry name" value="DNAJ HOMOLOG SUBFAMILY C MEMBER 14"/>
    <property type="match status" value="1"/>
</dbReference>
<reference evidence="5" key="1">
    <citation type="journal article" date="2008" name="Nat. Genet.">
        <title>The Pristionchus pacificus genome provides a unique perspective on nematode lifestyle and parasitism.</title>
        <authorList>
            <person name="Dieterich C."/>
            <person name="Clifton S.W."/>
            <person name="Schuster L.N."/>
            <person name="Chinwalla A."/>
            <person name="Delehaunty K."/>
            <person name="Dinkelacker I."/>
            <person name="Fulton L."/>
            <person name="Fulton R."/>
            <person name="Godfrey J."/>
            <person name="Minx P."/>
            <person name="Mitreva M."/>
            <person name="Roeseler W."/>
            <person name="Tian H."/>
            <person name="Witte H."/>
            <person name="Yang S.P."/>
            <person name="Wilson R.K."/>
            <person name="Sommer R.J."/>
        </authorList>
    </citation>
    <scope>NUCLEOTIDE SEQUENCE [LARGE SCALE GENOMIC DNA]</scope>
    <source>
        <strain evidence="5">PS312</strain>
    </source>
</reference>
<dbReference type="Pfam" id="PF00226">
    <property type="entry name" value="DnaJ"/>
    <property type="match status" value="1"/>
</dbReference>
<dbReference type="SUPFAM" id="SSF46565">
    <property type="entry name" value="Chaperone J-domain"/>
    <property type="match status" value="1"/>
</dbReference>
<dbReference type="EnsemblMetazoa" id="PPA46915.1">
    <property type="protein sequence ID" value="PPA46915.1"/>
    <property type="gene ID" value="WBGene00304694"/>
</dbReference>
<dbReference type="PANTHER" id="PTHR44665">
    <property type="entry name" value="DNAJ HOMOLOG SUBFAMILY C MEMBER 14"/>
    <property type="match status" value="1"/>
</dbReference>
<feature type="compositionally biased region" description="Polar residues" evidence="1">
    <location>
        <begin position="25"/>
        <end position="43"/>
    </location>
</feature>
<feature type="region of interest" description="Disordered" evidence="1">
    <location>
        <begin position="23"/>
        <end position="43"/>
    </location>
</feature>
<dbReference type="AlphaFoldDB" id="A0A8R1Z5U5"/>
<dbReference type="PROSITE" id="PS50076">
    <property type="entry name" value="DNAJ_2"/>
    <property type="match status" value="1"/>
</dbReference>
<organism evidence="4 5">
    <name type="scientific">Pristionchus pacificus</name>
    <name type="common">Parasitic nematode worm</name>
    <dbReference type="NCBI Taxonomy" id="54126"/>
    <lineage>
        <taxon>Eukaryota</taxon>
        <taxon>Metazoa</taxon>
        <taxon>Ecdysozoa</taxon>
        <taxon>Nematoda</taxon>
        <taxon>Chromadorea</taxon>
        <taxon>Rhabditida</taxon>
        <taxon>Rhabditina</taxon>
        <taxon>Diplogasteromorpha</taxon>
        <taxon>Diplogasteroidea</taxon>
        <taxon>Neodiplogasteridae</taxon>
        <taxon>Pristionchus</taxon>
    </lineage>
</organism>
<keyword evidence="2" id="KW-1133">Transmembrane helix</keyword>
<feature type="region of interest" description="Disordered" evidence="1">
    <location>
        <begin position="630"/>
        <end position="658"/>
    </location>
</feature>
<keyword evidence="2" id="KW-0812">Transmembrane</keyword>
<keyword evidence="5" id="KW-1185">Reference proteome</keyword>
<feature type="transmembrane region" description="Helical" evidence="2">
    <location>
        <begin position="339"/>
        <end position="357"/>
    </location>
</feature>
<dbReference type="Proteomes" id="UP000005239">
    <property type="component" value="Unassembled WGS sequence"/>
</dbReference>
<name>A0A8R1Z5U5_PRIPA</name>
<evidence type="ECO:0000256" key="1">
    <source>
        <dbReference type="SAM" id="MobiDB-lite"/>
    </source>
</evidence>
<keyword evidence="2" id="KW-0472">Membrane</keyword>
<feature type="region of interest" description="Disordered" evidence="1">
    <location>
        <begin position="112"/>
        <end position="227"/>
    </location>
</feature>
<evidence type="ECO:0000256" key="2">
    <source>
        <dbReference type="SAM" id="Phobius"/>
    </source>
</evidence>
<gene>
    <name evidence="4" type="primary">WBGene00304694</name>
</gene>
<dbReference type="CDD" id="cd06257">
    <property type="entry name" value="DnaJ"/>
    <property type="match status" value="1"/>
</dbReference>
<proteinExistence type="predicted"/>
<sequence length="658" mass="74986">MSSYHYDEKHLIGNLLSDQDDSFILHSSGSSQSSTKDVSSAPISCSNAVGAVRSEYNSAWPEPPPPYTPSTLFLPPPPGLPVSTWREAPHNVREENVVDDWSSFLAKKTPSYSSLSQRSSTHSAPVTAPVHNENSMPFSYRDALNRGGTCHSMSNSRHGSSSSMPKEGEKNGEEARMKNNYEEVNQDTRSSKATSSESRDSFQQITRKKGQQKIQNVNGEGKNKNRARAVHIPELMDPPPIEDNSRFTVLDKLPIRQNSSSISEDEGSFDSRIDRTPMQSTLTKNERKSNIANGTAVPKKKWTRKDDRNKCAGIIEHLTILFGMIKMALSYTYSLGSSIFTYVYDLVVDFIINLFAITRYGMDRARMEVGMKVYEARGKASEWWNRRKKENEFGLIHNIRMPDTADQALERLLHARGQDAYSVLGLRSDENDEVIKSYYKRQALLVHPDKNKADGAAEAFQILSKAFEVISTPDSRKKYDEERKMTDPLRKEFTELYRVLQVKVEETRNRMDCNCGMTHVRIACRLPQQAARYCKKCDTRHAAKNLDLWAESRFLGYFWLYYTCVNGVIYDVTAWANCSFNHLKHIKADEHNVHYRMANVKKEGTRQSNDRYHERVMNESTEKITAIHLSGGSNHASLQPIAREEDRPRKAKRAVRKK</sequence>
<feature type="compositionally biased region" description="Polar residues" evidence="1">
    <location>
        <begin position="112"/>
        <end position="124"/>
    </location>
</feature>
<dbReference type="InterPro" id="IPR052317">
    <property type="entry name" value="Viral_replicn-host_int_reg"/>
</dbReference>
<feature type="domain" description="J" evidence="3">
    <location>
        <begin position="419"/>
        <end position="483"/>
    </location>
</feature>
<dbReference type="Gene3D" id="1.10.287.110">
    <property type="entry name" value="DnaJ domain"/>
    <property type="match status" value="1"/>
</dbReference>
<feature type="compositionally biased region" description="Basic residues" evidence="1">
    <location>
        <begin position="649"/>
        <end position="658"/>
    </location>
</feature>
<dbReference type="OrthoDB" id="1507364at2759"/>
<feature type="compositionally biased region" description="Basic and acidic residues" evidence="1">
    <location>
        <begin position="166"/>
        <end position="181"/>
    </location>
</feature>
<feature type="compositionally biased region" description="Polar residues" evidence="1">
    <location>
        <begin position="187"/>
        <end position="205"/>
    </location>
</feature>
<accession>A0A8R1Z5U5</accession>
<dbReference type="InterPro" id="IPR001623">
    <property type="entry name" value="DnaJ_domain"/>
</dbReference>
<feature type="transmembrane region" description="Helical" evidence="2">
    <location>
        <begin position="311"/>
        <end position="333"/>
    </location>
</feature>
<dbReference type="SMART" id="SM00271">
    <property type="entry name" value="DnaJ"/>
    <property type="match status" value="1"/>
</dbReference>
<evidence type="ECO:0000313" key="5">
    <source>
        <dbReference type="Proteomes" id="UP000005239"/>
    </source>
</evidence>
<evidence type="ECO:0000259" key="3">
    <source>
        <dbReference type="PROSITE" id="PS50076"/>
    </source>
</evidence>
<dbReference type="PRINTS" id="PR00625">
    <property type="entry name" value="JDOMAIN"/>
</dbReference>
<reference evidence="4" key="2">
    <citation type="submission" date="2022-06" db="UniProtKB">
        <authorList>
            <consortium name="EnsemblMetazoa"/>
        </authorList>
    </citation>
    <scope>IDENTIFICATION</scope>
    <source>
        <strain evidence="4">PS312</strain>
    </source>
</reference>
<dbReference type="InterPro" id="IPR036869">
    <property type="entry name" value="J_dom_sf"/>
</dbReference>
<evidence type="ECO:0000313" key="4">
    <source>
        <dbReference type="EnsemblMetazoa" id="PPA46915.1"/>
    </source>
</evidence>
<dbReference type="InterPro" id="IPR032843">
    <property type="entry name" value="Jiv"/>
</dbReference>
<protein>
    <recommendedName>
        <fullName evidence="3">J domain-containing protein</fullName>
    </recommendedName>
</protein>
<feature type="compositionally biased region" description="Low complexity" evidence="1">
    <location>
        <begin position="152"/>
        <end position="163"/>
    </location>
</feature>